<evidence type="ECO:0000256" key="2">
    <source>
        <dbReference type="ARBA" id="ARBA00023012"/>
    </source>
</evidence>
<comment type="caution">
    <text evidence="5">The sequence shown here is derived from an EMBL/GenBank/DDBJ whole genome shotgun (WGS) entry which is preliminary data.</text>
</comment>
<dbReference type="Proteomes" id="UP000228689">
    <property type="component" value="Unassembled WGS sequence"/>
</dbReference>
<feature type="domain" description="Response regulatory" evidence="4">
    <location>
        <begin position="7"/>
        <end position="123"/>
    </location>
</feature>
<dbReference type="SUPFAM" id="SSF52172">
    <property type="entry name" value="CheY-like"/>
    <property type="match status" value="1"/>
</dbReference>
<dbReference type="PROSITE" id="PS50110">
    <property type="entry name" value="RESPONSE_REGULATORY"/>
    <property type="match status" value="1"/>
</dbReference>
<feature type="modified residue" description="4-aspartylphosphate" evidence="3">
    <location>
        <position position="56"/>
    </location>
</feature>
<dbReference type="GO" id="GO:0000160">
    <property type="term" value="P:phosphorelay signal transduction system"/>
    <property type="evidence" value="ECO:0007669"/>
    <property type="project" value="UniProtKB-KW"/>
</dbReference>
<evidence type="ECO:0000256" key="3">
    <source>
        <dbReference type="PROSITE-ProRule" id="PRU00169"/>
    </source>
</evidence>
<accession>A0A2M7RBS0</accession>
<evidence type="ECO:0000313" key="6">
    <source>
        <dbReference type="Proteomes" id="UP000228689"/>
    </source>
</evidence>
<dbReference type="Pfam" id="PF00072">
    <property type="entry name" value="Response_reg"/>
    <property type="match status" value="1"/>
</dbReference>
<protein>
    <submittedName>
        <fullName evidence="5">Response regulator</fullName>
    </submittedName>
</protein>
<name>A0A2M7RBS0_9BACT</name>
<dbReference type="PANTHER" id="PTHR44591:SF14">
    <property type="entry name" value="PROTEIN PILG"/>
    <property type="match status" value="1"/>
</dbReference>
<dbReference type="EMBL" id="PFMC01000084">
    <property type="protein sequence ID" value="PIY93776.1"/>
    <property type="molecule type" value="Genomic_DNA"/>
</dbReference>
<dbReference type="InterPro" id="IPR011006">
    <property type="entry name" value="CheY-like_superfamily"/>
</dbReference>
<evidence type="ECO:0000256" key="1">
    <source>
        <dbReference type="ARBA" id="ARBA00022553"/>
    </source>
</evidence>
<keyword evidence="2" id="KW-0902">Two-component regulatory system</keyword>
<gene>
    <name evidence="5" type="ORF">COY67_03625</name>
</gene>
<keyword evidence="1 3" id="KW-0597">Phosphoprotein</keyword>
<dbReference type="InterPro" id="IPR050595">
    <property type="entry name" value="Bact_response_regulator"/>
</dbReference>
<dbReference type="PANTHER" id="PTHR44591">
    <property type="entry name" value="STRESS RESPONSE REGULATOR PROTEIN 1"/>
    <property type="match status" value="1"/>
</dbReference>
<dbReference type="SMART" id="SM00448">
    <property type="entry name" value="REC"/>
    <property type="match status" value="1"/>
</dbReference>
<dbReference type="Gene3D" id="3.40.50.2300">
    <property type="match status" value="1"/>
</dbReference>
<evidence type="ECO:0000313" key="5">
    <source>
        <dbReference type="EMBL" id="PIY93776.1"/>
    </source>
</evidence>
<sequence length="125" mass="14021">MGTGKVTILLIEDDSFLLQMYATKLEVEGFEVVSALDGKKGLQLLNKNKPDLILLDLLMPEMNGFEVLQKIKEDQEAKDIPVIILTNLGNREDVQRCLKLGATDYLIKAHFVPAEVIKKIRQIIG</sequence>
<dbReference type="InterPro" id="IPR001789">
    <property type="entry name" value="Sig_transdc_resp-reg_receiver"/>
</dbReference>
<reference evidence="6" key="1">
    <citation type="submission" date="2017-09" db="EMBL/GenBank/DDBJ databases">
        <title>Depth-based differentiation of microbial function through sediment-hosted aquifers and enrichment of novel symbionts in the deep terrestrial subsurface.</title>
        <authorList>
            <person name="Probst A.J."/>
            <person name="Ladd B."/>
            <person name="Jarett J.K."/>
            <person name="Geller-Mcgrath D.E."/>
            <person name="Sieber C.M.K."/>
            <person name="Emerson J.B."/>
            <person name="Anantharaman K."/>
            <person name="Thomas B.C."/>
            <person name="Malmstrom R."/>
            <person name="Stieglmeier M."/>
            <person name="Klingl A."/>
            <person name="Woyke T."/>
            <person name="Ryan C.M."/>
            <person name="Banfield J.F."/>
        </authorList>
    </citation>
    <scope>NUCLEOTIDE SEQUENCE [LARGE SCALE GENOMIC DNA]</scope>
</reference>
<evidence type="ECO:0000259" key="4">
    <source>
        <dbReference type="PROSITE" id="PS50110"/>
    </source>
</evidence>
<organism evidence="5 6">
    <name type="scientific">Candidatus Komeilibacteria bacterium CG_4_10_14_0_8_um_filter_37_78</name>
    <dbReference type="NCBI Taxonomy" id="1974471"/>
    <lineage>
        <taxon>Bacteria</taxon>
        <taxon>Candidatus Komeiliibacteriota</taxon>
    </lineage>
</organism>
<proteinExistence type="predicted"/>
<dbReference type="AlphaFoldDB" id="A0A2M7RBS0"/>
<dbReference type="CDD" id="cd17574">
    <property type="entry name" value="REC_OmpR"/>
    <property type="match status" value="1"/>
</dbReference>